<dbReference type="EMBL" id="RBZW01000076">
    <property type="protein sequence ID" value="THE63089.1"/>
    <property type="molecule type" value="Genomic_DNA"/>
</dbReference>
<organism evidence="2 3">
    <name type="scientific">Salinadaptatus halalkaliphilus</name>
    <dbReference type="NCBI Taxonomy" id="2419781"/>
    <lineage>
        <taxon>Archaea</taxon>
        <taxon>Methanobacteriati</taxon>
        <taxon>Methanobacteriota</taxon>
        <taxon>Stenosarchaea group</taxon>
        <taxon>Halobacteria</taxon>
        <taxon>Halobacteriales</taxon>
        <taxon>Natrialbaceae</taxon>
        <taxon>Salinadaptatus</taxon>
    </lineage>
</organism>
<evidence type="ECO:0000259" key="1">
    <source>
        <dbReference type="Pfam" id="PF04015"/>
    </source>
</evidence>
<dbReference type="InterPro" id="IPR007160">
    <property type="entry name" value="DUF362"/>
</dbReference>
<name>A0A4S3TGN3_9EURY</name>
<dbReference type="AlphaFoldDB" id="A0A4S3TGN3"/>
<evidence type="ECO:0000313" key="2">
    <source>
        <dbReference type="EMBL" id="THE63089.1"/>
    </source>
</evidence>
<dbReference type="OrthoDB" id="346231at2157"/>
<proteinExistence type="predicted"/>
<gene>
    <name evidence="2" type="ORF">D8Y22_21310</name>
</gene>
<comment type="caution">
    <text evidence="2">The sequence shown here is derived from an EMBL/GenBank/DDBJ whole genome shotgun (WGS) entry which is preliminary data.</text>
</comment>
<keyword evidence="3" id="KW-1185">Reference proteome</keyword>
<protein>
    <submittedName>
        <fullName evidence="2">DUF362 domain-containing protein</fullName>
    </submittedName>
</protein>
<accession>A0A4S3TGN3</accession>
<reference evidence="2 3" key="1">
    <citation type="submission" date="2018-10" db="EMBL/GenBank/DDBJ databases">
        <title>Natronolimnobius sp. XQ-INN 246 isolated from Inner Mongolia Autonomous Region of China.</title>
        <authorList>
            <person name="Xue Q."/>
        </authorList>
    </citation>
    <scope>NUCLEOTIDE SEQUENCE [LARGE SCALE GENOMIC DNA]</scope>
    <source>
        <strain evidence="2 3">XQ-INN 246</strain>
    </source>
</reference>
<dbReference type="Pfam" id="PF04015">
    <property type="entry name" value="DUF362"/>
    <property type="match status" value="1"/>
</dbReference>
<evidence type="ECO:0000313" key="3">
    <source>
        <dbReference type="Proteomes" id="UP000318864"/>
    </source>
</evidence>
<dbReference type="Proteomes" id="UP000318864">
    <property type="component" value="Unassembled WGS sequence"/>
</dbReference>
<sequence length="300" mass="31228">MATLETPLSSLLTSELDITPGTNALADADRITLVPDAHYPYHPSSGVVTDPAVVGATVAILERRIDGEVVVAGRSDDTISFERTAEYLGYESLLERFDADPVDLASEGHTDTRVTVGDDTVSTLVPSRLTRSTVVTMPSLRPTETGRVAGGLRTLAAMLEDGTDETDASADSRALGAARAIDPALSVLDATTVYAGEPYAANTLFAGPAAAVDAVGTSLLERSFEADDVVRRAFDDDRPSITVTPVGVDPESFDLESLRAALPTGGLPPADDTPAPVTAAYRLYAAVSGDVVPPQLEGGE</sequence>
<feature type="domain" description="DUF362" evidence="1">
    <location>
        <begin position="35"/>
        <end position="216"/>
    </location>
</feature>